<dbReference type="EMBL" id="FN538970">
    <property type="protein sequence ID" value="CBA61350.1"/>
    <property type="molecule type" value="Genomic_DNA"/>
</dbReference>
<dbReference type="KEGG" id="cdc:CD196_0707"/>
<gene>
    <name evidence="7" type="ordered locus">CD196_0707</name>
</gene>
<accession>A0A0H3N963</accession>
<evidence type="ECO:0000256" key="4">
    <source>
        <dbReference type="ARBA" id="ARBA00023136"/>
    </source>
</evidence>
<name>A0A0H3N963_CLODC</name>
<feature type="transmembrane region" description="Helical" evidence="5">
    <location>
        <begin position="95"/>
        <end position="116"/>
    </location>
</feature>
<dbReference type="HOGENOM" id="CLU_007948_1_0_9"/>
<reference evidence="7 8" key="1">
    <citation type="journal article" date="2009" name="Genome Biol.">
        <title>Comparative genome and phenotypic analysis of Clostridium difficile 027 strains provides insight into the evolution of a hypervirulent bacterium.</title>
        <authorList>
            <person name="Stabler R.A."/>
            <person name="He M."/>
            <person name="Dawson L."/>
            <person name="Martin M."/>
            <person name="Valiente E."/>
            <person name="Corton C."/>
            <person name="Lawley T.D."/>
            <person name="Sebaihia M."/>
            <person name="Quail M.A."/>
            <person name="Rose G."/>
            <person name="Gerding D.N."/>
            <person name="Gibert M."/>
            <person name="Popoff M.R."/>
            <person name="Parkhill J."/>
            <person name="Dougan G."/>
            <person name="Wren B.W."/>
        </authorList>
    </citation>
    <scope>NUCLEOTIDE SEQUENCE [LARGE SCALE GENOMIC DNA]</scope>
    <source>
        <strain evidence="7 8">CD196</strain>
    </source>
</reference>
<organism evidence="7 8">
    <name type="scientific">Clostridioides difficile (strain CD196)</name>
    <name type="common">Peptoclostridium difficile</name>
    <dbReference type="NCBI Taxonomy" id="645462"/>
    <lineage>
        <taxon>Bacteria</taxon>
        <taxon>Bacillati</taxon>
        <taxon>Bacillota</taxon>
        <taxon>Clostridia</taxon>
        <taxon>Peptostreptococcales</taxon>
        <taxon>Peptostreptococcaceae</taxon>
        <taxon>Clostridioides</taxon>
    </lineage>
</organism>
<dbReference type="InterPro" id="IPR004481">
    <property type="entry name" value="K/Na/Ca-exchanger"/>
</dbReference>
<feature type="transmembrane region" description="Helical" evidence="5">
    <location>
        <begin position="276"/>
        <end position="294"/>
    </location>
</feature>
<evidence type="ECO:0000256" key="2">
    <source>
        <dbReference type="ARBA" id="ARBA00022692"/>
    </source>
</evidence>
<dbReference type="GO" id="GO:0005886">
    <property type="term" value="C:plasma membrane"/>
    <property type="evidence" value="ECO:0007669"/>
    <property type="project" value="TreeGrafter"/>
</dbReference>
<dbReference type="NCBIfam" id="TIGR00367">
    <property type="entry name" value="calcium/sodium antiporter"/>
    <property type="match status" value="1"/>
</dbReference>
<evidence type="ECO:0000313" key="8">
    <source>
        <dbReference type="Proteomes" id="UP000002068"/>
    </source>
</evidence>
<evidence type="ECO:0000313" key="7">
    <source>
        <dbReference type="EMBL" id="CBA61350.1"/>
    </source>
</evidence>
<keyword evidence="4 5" id="KW-0472">Membrane</keyword>
<feature type="transmembrane region" description="Helical" evidence="5">
    <location>
        <begin position="207"/>
        <end position="236"/>
    </location>
</feature>
<dbReference type="InterPro" id="IPR004837">
    <property type="entry name" value="NaCa_Exmemb"/>
</dbReference>
<dbReference type="GO" id="GO:0006874">
    <property type="term" value="P:intracellular calcium ion homeostasis"/>
    <property type="evidence" value="ECO:0007669"/>
    <property type="project" value="TreeGrafter"/>
</dbReference>
<evidence type="ECO:0000256" key="3">
    <source>
        <dbReference type="ARBA" id="ARBA00022989"/>
    </source>
</evidence>
<proteinExistence type="predicted"/>
<keyword evidence="2 5" id="KW-0812">Transmembrane</keyword>
<comment type="subcellular location">
    <subcellularLocation>
        <location evidence="1">Membrane</location>
        <topology evidence="1">Multi-pass membrane protein</topology>
    </subcellularLocation>
</comment>
<dbReference type="PANTHER" id="PTHR10846:SF8">
    <property type="entry name" value="INNER MEMBRANE PROTEIN YRBG"/>
    <property type="match status" value="1"/>
</dbReference>
<protein>
    <submittedName>
        <fullName evidence="7">Ca2+/Na+ antiporter</fullName>
    </submittedName>
</protein>
<feature type="transmembrane region" description="Helical" evidence="5">
    <location>
        <begin position="306"/>
        <end position="323"/>
    </location>
</feature>
<evidence type="ECO:0000259" key="6">
    <source>
        <dbReference type="Pfam" id="PF01699"/>
    </source>
</evidence>
<evidence type="ECO:0000256" key="1">
    <source>
        <dbReference type="ARBA" id="ARBA00004141"/>
    </source>
</evidence>
<keyword evidence="3 5" id="KW-1133">Transmembrane helix</keyword>
<dbReference type="Pfam" id="PF01699">
    <property type="entry name" value="Na_Ca_ex"/>
    <property type="match status" value="2"/>
</dbReference>
<feature type="transmembrane region" description="Helical" evidence="5">
    <location>
        <begin position="152"/>
        <end position="170"/>
    </location>
</feature>
<feature type="domain" description="Sodium/calcium exchanger membrane region" evidence="6">
    <location>
        <begin position="207"/>
        <end position="348"/>
    </location>
</feature>
<sequence>MEKRKSIHLHKLNIYLIGGGDRLFITVVLFLVGFLLITKGADIFINCTVEIGRKTNISEIILGATIVSFATTLPEFTVSLLASIDGHTTMSLGNAVGSIICNTGLALGLVVFISPFNVDKKMFFSKSLLLIVSVIVLILLSLDGVITRGDSLLLIIILIFYMVNNYRSVVGKSDTKNRNIKNNTIKDISTKKGKNYRGFSVLEIVKILLLFATGLIMMIIGSQILIESGVIIASFLNIPQGIVSLTIIALGTSLPEIVSSITAIRKNHHEISVGNILGANILNIVSVIAVSAIPNNIPILSQNRQLDIPFMILLLLIVIIPTLKSNRLSRIQGILMLFTYFLYISILYFMYII</sequence>
<dbReference type="Gene3D" id="1.20.1420.30">
    <property type="entry name" value="NCX, central ion-binding region"/>
    <property type="match status" value="2"/>
</dbReference>
<dbReference type="GO" id="GO:0008273">
    <property type="term" value="F:calcium, potassium:sodium antiporter activity"/>
    <property type="evidence" value="ECO:0007669"/>
    <property type="project" value="TreeGrafter"/>
</dbReference>
<feature type="domain" description="Sodium/calcium exchanger membrane region" evidence="6">
    <location>
        <begin position="27"/>
        <end position="165"/>
    </location>
</feature>
<dbReference type="GO" id="GO:0005262">
    <property type="term" value="F:calcium channel activity"/>
    <property type="evidence" value="ECO:0007669"/>
    <property type="project" value="TreeGrafter"/>
</dbReference>
<dbReference type="PANTHER" id="PTHR10846">
    <property type="entry name" value="SODIUM/POTASSIUM/CALCIUM EXCHANGER"/>
    <property type="match status" value="1"/>
</dbReference>
<dbReference type="AlphaFoldDB" id="A0A0H3N963"/>
<feature type="transmembrane region" description="Helical" evidence="5">
    <location>
        <begin position="242"/>
        <end position="264"/>
    </location>
</feature>
<feature type="transmembrane region" description="Helical" evidence="5">
    <location>
        <begin position="12"/>
        <end position="37"/>
    </location>
</feature>
<feature type="transmembrane region" description="Helical" evidence="5">
    <location>
        <begin position="335"/>
        <end position="352"/>
    </location>
</feature>
<feature type="transmembrane region" description="Helical" evidence="5">
    <location>
        <begin position="128"/>
        <end position="146"/>
    </location>
</feature>
<dbReference type="InterPro" id="IPR044880">
    <property type="entry name" value="NCX_ion-bd_dom_sf"/>
</dbReference>
<dbReference type="Proteomes" id="UP000002068">
    <property type="component" value="Chromosome"/>
</dbReference>
<evidence type="ECO:0000256" key="5">
    <source>
        <dbReference type="SAM" id="Phobius"/>
    </source>
</evidence>